<dbReference type="EMBL" id="CM026426">
    <property type="protein sequence ID" value="KAG0573031.1"/>
    <property type="molecule type" value="Genomic_DNA"/>
</dbReference>
<feature type="signal peptide" evidence="1">
    <location>
        <begin position="1"/>
        <end position="21"/>
    </location>
</feature>
<evidence type="ECO:0000256" key="1">
    <source>
        <dbReference type="SAM" id="SignalP"/>
    </source>
</evidence>
<reference evidence="2" key="1">
    <citation type="submission" date="2020-06" db="EMBL/GenBank/DDBJ databases">
        <title>WGS assembly of Ceratodon purpureus strain R40.</title>
        <authorList>
            <person name="Carey S.B."/>
            <person name="Jenkins J."/>
            <person name="Shu S."/>
            <person name="Lovell J.T."/>
            <person name="Sreedasyam A."/>
            <person name="Maumus F."/>
            <person name="Tiley G.P."/>
            <person name="Fernandez-Pozo N."/>
            <person name="Barry K."/>
            <person name="Chen C."/>
            <person name="Wang M."/>
            <person name="Lipzen A."/>
            <person name="Daum C."/>
            <person name="Saski C.A."/>
            <person name="Payton A.C."/>
            <person name="Mcbreen J.C."/>
            <person name="Conrad R.E."/>
            <person name="Kollar L.M."/>
            <person name="Olsson S."/>
            <person name="Huttunen S."/>
            <person name="Landis J.B."/>
            <person name="Wickett N.J."/>
            <person name="Johnson M.G."/>
            <person name="Rensing S.A."/>
            <person name="Grimwood J."/>
            <person name="Schmutz J."/>
            <person name="Mcdaniel S.F."/>
        </authorList>
    </citation>
    <scope>NUCLEOTIDE SEQUENCE</scope>
    <source>
        <strain evidence="2">R40</strain>
    </source>
</reference>
<dbReference type="AlphaFoldDB" id="A0A8T0HQF5"/>
<keyword evidence="3" id="KW-1185">Reference proteome</keyword>
<evidence type="ECO:0000313" key="3">
    <source>
        <dbReference type="Proteomes" id="UP000822688"/>
    </source>
</evidence>
<sequence>MVDLFLLLSGQFFLWIASSSSSNSYRQTQAQVGDGISRTNFTASHLGELEPNSVFTNAGELA</sequence>
<feature type="chain" id="PRO_5035873905" evidence="1">
    <location>
        <begin position="22"/>
        <end position="62"/>
    </location>
</feature>
<keyword evidence="1" id="KW-0732">Signal</keyword>
<comment type="caution">
    <text evidence="2">The sequence shown here is derived from an EMBL/GenBank/DDBJ whole genome shotgun (WGS) entry which is preliminary data.</text>
</comment>
<gene>
    <name evidence="2" type="ORF">KC19_VG142700</name>
</gene>
<name>A0A8T0HQF5_CERPU</name>
<dbReference type="Proteomes" id="UP000822688">
    <property type="component" value="Chromosome V"/>
</dbReference>
<accession>A0A8T0HQF5</accession>
<evidence type="ECO:0000313" key="2">
    <source>
        <dbReference type="EMBL" id="KAG0573031.1"/>
    </source>
</evidence>
<organism evidence="2 3">
    <name type="scientific">Ceratodon purpureus</name>
    <name type="common">Fire moss</name>
    <name type="synonym">Dicranum purpureum</name>
    <dbReference type="NCBI Taxonomy" id="3225"/>
    <lineage>
        <taxon>Eukaryota</taxon>
        <taxon>Viridiplantae</taxon>
        <taxon>Streptophyta</taxon>
        <taxon>Embryophyta</taxon>
        <taxon>Bryophyta</taxon>
        <taxon>Bryophytina</taxon>
        <taxon>Bryopsida</taxon>
        <taxon>Dicranidae</taxon>
        <taxon>Pseudoditrichales</taxon>
        <taxon>Ditrichaceae</taxon>
        <taxon>Ceratodon</taxon>
    </lineage>
</organism>
<protein>
    <submittedName>
        <fullName evidence="2">Uncharacterized protein</fullName>
    </submittedName>
</protein>
<proteinExistence type="predicted"/>